<proteinExistence type="predicted"/>
<accession>A0A6J5NCP0</accession>
<reference evidence="1" key="1">
    <citation type="submission" date="2020-04" db="EMBL/GenBank/DDBJ databases">
        <authorList>
            <person name="Chiriac C."/>
            <person name="Salcher M."/>
            <person name="Ghai R."/>
            <person name="Kavagutti S V."/>
        </authorList>
    </citation>
    <scope>NUCLEOTIDE SEQUENCE</scope>
</reference>
<dbReference type="EMBL" id="LR796639">
    <property type="protein sequence ID" value="CAB4156653.1"/>
    <property type="molecule type" value="Genomic_DNA"/>
</dbReference>
<protein>
    <submittedName>
        <fullName evidence="1">Uncharacterized protein</fullName>
    </submittedName>
</protein>
<name>A0A6J5NCP0_9CAUD</name>
<organism evidence="1">
    <name type="scientific">uncultured Caudovirales phage</name>
    <dbReference type="NCBI Taxonomy" id="2100421"/>
    <lineage>
        <taxon>Viruses</taxon>
        <taxon>Duplodnaviria</taxon>
        <taxon>Heunggongvirae</taxon>
        <taxon>Uroviricota</taxon>
        <taxon>Caudoviricetes</taxon>
        <taxon>Peduoviridae</taxon>
        <taxon>Maltschvirus</taxon>
        <taxon>Maltschvirus maltsch</taxon>
    </lineage>
</organism>
<sequence length="137" mass="15176">MSTEHRRAPKRDVVDISRVGSWGNVLYQHKLSCGHIESRTRAATTKTLACAWCLRAEKINVEMKSLSAPVVEFSPKEEQSFTEFDSYVGKLRAGISSKFSIPIDAIDINTIDVNGYLVIKNGIVFLSASDVDRLGKS</sequence>
<evidence type="ECO:0000313" key="1">
    <source>
        <dbReference type="EMBL" id="CAB4156653.1"/>
    </source>
</evidence>
<gene>
    <name evidence="1" type="ORF">UFOVP658_95</name>
</gene>